<evidence type="ECO:0000313" key="2">
    <source>
        <dbReference type="EMBL" id="EGG11643.1"/>
    </source>
</evidence>
<name>F4R8A7_MELLP</name>
<accession>F4R8A7</accession>
<dbReference type="RefSeq" id="XP_007405278.1">
    <property type="nucleotide sequence ID" value="XM_007405216.1"/>
</dbReference>
<proteinExistence type="predicted"/>
<gene>
    <name evidence="2" type="ORF">MELLADRAFT_124301</name>
</gene>
<organism evidence="3">
    <name type="scientific">Melampsora larici-populina (strain 98AG31 / pathotype 3-4-7)</name>
    <name type="common">Poplar leaf rust fungus</name>
    <dbReference type="NCBI Taxonomy" id="747676"/>
    <lineage>
        <taxon>Eukaryota</taxon>
        <taxon>Fungi</taxon>
        <taxon>Dikarya</taxon>
        <taxon>Basidiomycota</taxon>
        <taxon>Pucciniomycotina</taxon>
        <taxon>Pucciniomycetes</taxon>
        <taxon>Pucciniales</taxon>
        <taxon>Melampsoraceae</taxon>
        <taxon>Melampsora</taxon>
    </lineage>
</organism>
<reference evidence="3" key="1">
    <citation type="journal article" date="2011" name="Proc. Natl. Acad. Sci. U.S.A.">
        <title>Obligate biotrophy features unraveled by the genomic analysis of rust fungi.</title>
        <authorList>
            <person name="Duplessis S."/>
            <person name="Cuomo C.A."/>
            <person name="Lin Y.-C."/>
            <person name="Aerts A."/>
            <person name="Tisserant E."/>
            <person name="Veneault-Fourrey C."/>
            <person name="Joly D.L."/>
            <person name="Hacquard S."/>
            <person name="Amselem J."/>
            <person name="Cantarel B.L."/>
            <person name="Chiu R."/>
            <person name="Coutinho P.M."/>
            <person name="Feau N."/>
            <person name="Field M."/>
            <person name="Frey P."/>
            <person name="Gelhaye E."/>
            <person name="Goldberg J."/>
            <person name="Grabherr M.G."/>
            <person name="Kodira C.D."/>
            <person name="Kohler A."/>
            <person name="Kuees U."/>
            <person name="Lindquist E.A."/>
            <person name="Lucas S.M."/>
            <person name="Mago R."/>
            <person name="Mauceli E."/>
            <person name="Morin E."/>
            <person name="Murat C."/>
            <person name="Pangilinan J.L."/>
            <person name="Park R."/>
            <person name="Pearson M."/>
            <person name="Quesneville H."/>
            <person name="Rouhier N."/>
            <person name="Sakthikumar S."/>
            <person name="Salamov A.A."/>
            <person name="Schmutz J."/>
            <person name="Selles B."/>
            <person name="Shapiro H."/>
            <person name="Tanguay P."/>
            <person name="Tuskan G.A."/>
            <person name="Henrissat B."/>
            <person name="Van de Peer Y."/>
            <person name="Rouze P."/>
            <person name="Ellis J.G."/>
            <person name="Dodds P.N."/>
            <person name="Schein J.E."/>
            <person name="Zhong S."/>
            <person name="Hamelin R.C."/>
            <person name="Grigoriev I.V."/>
            <person name="Szabo L.J."/>
            <person name="Martin F."/>
        </authorList>
    </citation>
    <scope>NUCLEOTIDE SEQUENCE [LARGE SCALE GENOMIC DNA]</scope>
    <source>
        <strain evidence="3">98AG31 / pathotype 3-4-7</strain>
    </source>
</reference>
<dbReference type="InParanoid" id="F4R8A7"/>
<feature type="chain" id="PRO_5003314879" evidence="1">
    <location>
        <begin position="20"/>
        <end position="128"/>
    </location>
</feature>
<dbReference type="KEGG" id="mlr:MELLADRAFT_124301"/>
<feature type="signal peptide" evidence="1">
    <location>
        <begin position="1"/>
        <end position="19"/>
    </location>
</feature>
<dbReference type="EMBL" id="GL883092">
    <property type="protein sequence ID" value="EGG11643.1"/>
    <property type="molecule type" value="Genomic_DNA"/>
</dbReference>
<evidence type="ECO:0000256" key="1">
    <source>
        <dbReference type="SAM" id="SignalP"/>
    </source>
</evidence>
<dbReference type="HOGENOM" id="CLU_1960043_0_0_1"/>
<protein>
    <submittedName>
        <fullName evidence="2">Secreted protein</fullName>
    </submittedName>
</protein>
<evidence type="ECO:0000313" key="3">
    <source>
        <dbReference type="Proteomes" id="UP000001072"/>
    </source>
</evidence>
<dbReference type="Proteomes" id="UP000001072">
    <property type="component" value="Unassembled WGS sequence"/>
</dbReference>
<sequence>MFSIKTAIILFALIGSIYSANTPTPHYQSQCCPSNGAACYSQPSYCSNSISCRKNLASYYCNEAGGYCHRHSGTQNVAVDRWYQCGYKRCYGEFKCVTLVFSSSNTQSLNEMETQTPLSIPSSIEKGR</sequence>
<dbReference type="VEuPathDB" id="FungiDB:MELLADRAFT_124301"/>
<dbReference type="GeneID" id="18926724"/>
<dbReference type="OrthoDB" id="2510689at2759"/>
<dbReference type="AlphaFoldDB" id="F4R8A7"/>
<keyword evidence="3" id="KW-1185">Reference proteome</keyword>
<keyword evidence="1" id="KW-0732">Signal</keyword>